<evidence type="ECO:0000256" key="6">
    <source>
        <dbReference type="ARBA" id="ARBA00022771"/>
    </source>
</evidence>
<dbReference type="OrthoDB" id="1737200at2759"/>
<dbReference type="EMBL" id="GL883009">
    <property type="protein sequence ID" value="EGG22260.1"/>
    <property type="molecule type" value="Genomic_DNA"/>
</dbReference>
<keyword evidence="7 8" id="KW-0862">Zinc</keyword>
<dbReference type="InterPro" id="IPR013083">
    <property type="entry name" value="Znf_RING/FYVE/PHD"/>
</dbReference>
<dbReference type="Proteomes" id="UP000007797">
    <property type="component" value="Unassembled WGS sequence"/>
</dbReference>
<keyword evidence="12" id="KW-1185">Reference proteome</keyword>
<dbReference type="GO" id="GO:0008270">
    <property type="term" value="F:zinc ion binding"/>
    <property type="evidence" value="ECO:0007669"/>
    <property type="project" value="UniProtKB-KW"/>
</dbReference>
<dbReference type="PROSITE" id="PS50089">
    <property type="entry name" value="ZF_RING_2"/>
    <property type="match status" value="1"/>
</dbReference>
<dbReference type="GO" id="GO:0005737">
    <property type="term" value="C:cytoplasm"/>
    <property type="evidence" value="ECO:0007669"/>
    <property type="project" value="UniProtKB-SubCell"/>
</dbReference>
<evidence type="ECO:0000259" key="10">
    <source>
        <dbReference type="PROSITE" id="PS50145"/>
    </source>
</evidence>
<sequence length="413" mass="48047">MADESDNRVLPNIELEDRLVSKNDMEMVQCCICLGILQNSRQCKSGHLFCLDCIKPIALGVNRGKRSCPQCRIEINLDQLNCSLLAENMTKDLKIYCINHFHKENILVGELLCDEIIKIGDLESDIHQLSCKFNRYKCPNGGCDHTFLKPELEDHLEECKFRIVSCQYCQQEFKLSNMVFHEQFWCPEMNEQCQYGCRQTYIRKKKEDHLAECPNQKVECPFGKAQCSFIGMRKDMNDHINESISTHISGMNQSFNQKLKLLTDENIKLSLELKDTNESIKHLIEQNKAKGWHSYEWTINKDLIYSNDRVFPFSWKSPVFIINETPFQIHLINYELSLHAIGLRATDTELKYKFQIQIPGTYCCLTGNEKGTEFINYIKLKNSQMSGLFIKKEFLDKGIIIIKFRCKIANNGF</sequence>
<comment type="subcellular location">
    <subcellularLocation>
        <location evidence="2">Cytoplasm</location>
    </subcellularLocation>
</comment>
<keyword evidence="6 8" id="KW-0863">Zinc-finger</keyword>
<proteinExistence type="predicted"/>
<keyword evidence="3" id="KW-0963">Cytoplasm</keyword>
<dbReference type="SUPFAM" id="SSF49599">
    <property type="entry name" value="TRAF domain-like"/>
    <property type="match status" value="2"/>
</dbReference>
<keyword evidence="5" id="KW-0677">Repeat</keyword>
<dbReference type="STRING" id="1054147.F4PPE7"/>
<protein>
    <submittedName>
        <fullName evidence="11">Uncharacterized protein</fullName>
    </submittedName>
</protein>
<reference evidence="12" key="1">
    <citation type="journal article" date="2011" name="Genome Res.">
        <title>Phylogeny-wide analysis of social amoeba genomes highlights ancient origins for complex intercellular communication.</title>
        <authorList>
            <person name="Heidel A.J."/>
            <person name="Lawal H.M."/>
            <person name="Felder M."/>
            <person name="Schilde C."/>
            <person name="Helps N.R."/>
            <person name="Tunggal B."/>
            <person name="Rivero F."/>
            <person name="John U."/>
            <person name="Schleicher M."/>
            <person name="Eichinger L."/>
            <person name="Platzer M."/>
            <person name="Noegel A.A."/>
            <person name="Schaap P."/>
            <person name="Gloeckner G."/>
        </authorList>
    </citation>
    <scope>NUCLEOTIDE SEQUENCE [LARGE SCALE GENOMIC DNA]</scope>
    <source>
        <strain evidence="12">SH3</strain>
    </source>
</reference>
<dbReference type="KEGG" id="dfa:DFA_04378"/>
<evidence type="ECO:0000256" key="5">
    <source>
        <dbReference type="ARBA" id="ARBA00022737"/>
    </source>
</evidence>
<dbReference type="RefSeq" id="XP_004360111.1">
    <property type="nucleotide sequence ID" value="XM_004360054.1"/>
</dbReference>
<feature type="zinc finger region" description="TRAF-type" evidence="8">
    <location>
        <begin position="127"/>
        <end position="178"/>
    </location>
</feature>
<feature type="domain" description="TRAF-type" evidence="10">
    <location>
        <begin position="127"/>
        <end position="178"/>
    </location>
</feature>
<dbReference type="Gene3D" id="3.30.40.10">
    <property type="entry name" value="Zinc/RING finger domain, C3HC4 (zinc finger)"/>
    <property type="match status" value="3"/>
</dbReference>
<evidence type="ECO:0000256" key="8">
    <source>
        <dbReference type="PROSITE-ProRule" id="PRU00207"/>
    </source>
</evidence>
<feature type="domain" description="RING-type" evidence="9">
    <location>
        <begin position="30"/>
        <end position="72"/>
    </location>
</feature>
<feature type="zinc finger region" description="TRAF-type" evidence="8">
    <location>
        <begin position="181"/>
        <end position="227"/>
    </location>
</feature>
<evidence type="ECO:0000256" key="4">
    <source>
        <dbReference type="ARBA" id="ARBA00022723"/>
    </source>
</evidence>
<evidence type="ECO:0000256" key="7">
    <source>
        <dbReference type="ARBA" id="ARBA00022833"/>
    </source>
</evidence>
<feature type="domain" description="TRAF-type" evidence="10">
    <location>
        <begin position="181"/>
        <end position="227"/>
    </location>
</feature>
<gene>
    <name evidence="11" type="ORF">DFA_04378</name>
</gene>
<dbReference type="SUPFAM" id="SSF57850">
    <property type="entry name" value="RING/U-box"/>
    <property type="match status" value="1"/>
</dbReference>
<dbReference type="GeneID" id="14874625"/>
<evidence type="ECO:0000313" key="11">
    <source>
        <dbReference type="EMBL" id="EGG22260.1"/>
    </source>
</evidence>
<comment type="function">
    <text evidence="1">Probable adapter protein and signal transducer that links members of the tumor necrosis factor receptor family to different signaling pathways by association with the receptor cytoplasmic domain and kinases.</text>
</comment>
<evidence type="ECO:0000256" key="1">
    <source>
        <dbReference type="ARBA" id="ARBA00003051"/>
    </source>
</evidence>
<name>F4PPE7_CACFS</name>
<dbReference type="SMART" id="SM00184">
    <property type="entry name" value="RING"/>
    <property type="match status" value="1"/>
</dbReference>
<dbReference type="AlphaFoldDB" id="F4PPE7"/>
<evidence type="ECO:0000256" key="2">
    <source>
        <dbReference type="ARBA" id="ARBA00004496"/>
    </source>
</evidence>
<dbReference type="PANTHER" id="PTHR10131:SF94">
    <property type="entry name" value="TNF RECEPTOR-ASSOCIATED FACTOR 4"/>
    <property type="match status" value="1"/>
</dbReference>
<dbReference type="PROSITE" id="PS50145">
    <property type="entry name" value="ZF_TRAF"/>
    <property type="match status" value="2"/>
</dbReference>
<evidence type="ECO:0000256" key="3">
    <source>
        <dbReference type="ARBA" id="ARBA00022490"/>
    </source>
</evidence>
<organism evidence="11 12">
    <name type="scientific">Cavenderia fasciculata</name>
    <name type="common">Slime mold</name>
    <name type="synonym">Dictyostelium fasciculatum</name>
    <dbReference type="NCBI Taxonomy" id="261658"/>
    <lineage>
        <taxon>Eukaryota</taxon>
        <taxon>Amoebozoa</taxon>
        <taxon>Evosea</taxon>
        <taxon>Eumycetozoa</taxon>
        <taxon>Dictyostelia</taxon>
        <taxon>Acytosteliales</taxon>
        <taxon>Cavenderiaceae</taxon>
        <taxon>Cavenderia</taxon>
    </lineage>
</organism>
<evidence type="ECO:0000259" key="9">
    <source>
        <dbReference type="PROSITE" id="PS50089"/>
    </source>
</evidence>
<dbReference type="PANTHER" id="PTHR10131">
    <property type="entry name" value="TNF RECEPTOR ASSOCIATED FACTOR"/>
    <property type="match status" value="1"/>
</dbReference>
<accession>F4PPE7</accession>
<keyword evidence="4 8" id="KW-0479">Metal-binding</keyword>
<dbReference type="InterPro" id="IPR001841">
    <property type="entry name" value="Znf_RING"/>
</dbReference>
<dbReference type="Pfam" id="PF02176">
    <property type="entry name" value="zf-TRAF"/>
    <property type="match status" value="1"/>
</dbReference>
<dbReference type="InterPro" id="IPR001293">
    <property type="entry name" value="Znf_TRAF"/>
</dbReference>
<evidence type="ECO:0000313" key="12">
    <source>
        <dbReference type="Proteomes" id="UP000007797"/>
    </source>
</evidence>